<dbReference type="RefSeq" id="WP_161839385.1">
    <property type="nucleotide sequence ID" value="NZ_CP048000.1"/>
</dbReference>
<evidence type="ECO:0000256" key="6">
    <source>
        <dbReference type="SAM" id="MobiDB-lite"/>
    </source>
</evidence>
<dbReference type="AlphaFoldDB" id="A0A6P1TQS0"/>
<keyword evidence="5 7" id="KW-0472">Membrane</keyword>
<dbReference type="KEGG" id="anr:Ana3638_18710"/>
<name>A0A6P1TQS0_9FIRM</name>
<feature type="region of interest" description="Disordered" evidence="6">
    <location>
        <begin position="243"/>
        <end position="451"/>
    </location>
</feature>
<feature type="compositionally biased region" description="Basic and acidic residues" evidence="6">
    <location>
        <begin position="316"/>
        <end position="349"/>
    </location>
</feature>
<evidence type="ECO:0000259" key="8">
    <source>
        <dbReference type="PROSITE" id="PS51849"/>
    </source>
</evidence>
<evidence type="ECO:0000256" key="5">
    <source>
        <dbReference type="ARBA" id="ARBA00023136"/>
    </source>
</evidence>
<sequence>MKSVVIEIKDDFAAILSDDGCITKVKNQNYTVGQVIELKKNTIFKTKKFAACAAAAVIVLFGLGGGVYTYASPYSYVSLDVNPSIEFTLNRFDRVLSVKAVNDDGEEILKEVRLNDLENQTITQALTATVGQIAEEGYFDGTAEGGLVITTAGENTEKSEKMAEELKESVENTLEETDKVVEVEASSIGLERVKEATELGVTPGKLNLVQKLIASSEDPGSIVLEEWLNKPVKEIMGAIKANKKAAKTVTSPETDSTPEAAIISEKTGSADVSDKTEKAAKQKSDKNKKKVDKDAAKEASKPAKEREKATAASSKETSRSKVNKETEKSKEAPVKEAKKPKEAANKQAEKATVAENKEAEKTKEAADKAKEAADKEAEKTKETAKKINGKQDKSSVFRKSDHGDTGQEVSDKNSSNKEDKESKEDSKSSTTPKSDKSDSKSEGKSNQSKGN</sequence>
<reference evidence="9 10" key="1">
    <citation type="submission" date="2020-01" db="EMBL/GenBank/DDBJ databases">
        <title>Genome analysis of Anaerocolumna sp. CBA3638.</title>
        <authorList>
            <person name="Kim J."/>
            <person name="Roh S.W."/>
        </authorList>
    </citation>
    <scope>NUCLEOTIDE SEQUENCE [LARGE SCALE GENOMIC DNA]</scope>
    <source>
        <strain evidence="9 10">CBA3638</strain>
    </source>
</reference>
<feature type="compositionally biased region" description="Basic and acidic residues" evidence="6">
    <location>
        <begin position="272"/>
        <end position="309"/>
    </location>
</feature>
<protein>
    <recommendedName>
        <fullName evidence="8">RsgI N-terminal anti-sigma domain-containing protein</fullName>
    </recommendedName>
</protein>
<evidence type="ECO:0000256" key="1">
    <source>
        <dbReference type="ARBA" id="ARBA00004162"/>
    </source>
</evidence>
<evidence type="ECO:0000256" key="3">
    <source>
        <dbReference type="ARBA" id="ARBA00022692"/>
    </source>
</evidence>
<evidence type="ECO:0000313" key="10">
    <source>
        <dbReference type="Proteomes" id="UP000464314"/>
    </source>
</evidence>
<feature type="compositionally biased region" description="Polar residues" evidence="6">
    <location>
        <begin position="248"/>
        <end position="257"/>
    </location>
</feature>
<keyword evidence="4 7" id="KW-1133">Transmembrane helix</keyword>
<keyword evidence="2" id="KW-1003">Cell membrane</keyword>
<gene>
    <name evidence="9" type="ORF">Ana3638_18710</name>
</gene>
<dbReference type="Pfam" id="PF12791">
    <property type="entry name" value="RsgI_N"/>
    <property type="match status" value="1"/>
</dbReference>
<dbReference type="InterPro" id="IPR055431">
    <property type="entry name" value="RsgI_M"/>
</dbReference>
<proteinExistence type="predicted"/>
<feature type="domain" description="RsgI N-terminal anti-sigma" evidence="8">
    <location>
        <begin position="1"/>
        <end position="47"/>
    </location>
</feature>
<feature type="compositionally biased region" description="Basic and acidic residues" evidence="6">
    <location>
        <begin position="355"/>
        <end position="443"/>
    </location>
</feature>
<evidence type="ECO:0000256" key="7">
    <source>
        <dbReference type="SAM" id="Phobius"/>
    </source>
</evidence>
<organism evidence="9 10">
    <name type="scientific">Anaerocolumna sedimenticola</name>
    <dbReference type="NCBI Taxonomy" id="2696063"/>
    <lineage>
        <taxon>Bacteria</taxon>
        <taxon>Bacillati</taxon>
        <taxon>Bacillota</taxon>
        <taxon>Clostridia</taxon>
        <taxon>Lachnospirales</taxon>
        <taxon>Lachnospiraceae</taxon>
        <taxon>Anaerocolumna</taxon>
    </lineage>
</organism>
<dbReference type="InterPro" id="IPR024449">
    <property type="entry name" value="Anti-sigma_RsgI_N"/>
</dbReference>
<dbReference type="GO" id="GO:0005886">
    <property type="term" value="C:plasma membrane"/>
    <property type="evidence" value="ECO:0007669"/>
    <property type="project" value="UniProtKB-SubCell"/>
</dbReference>
<accession>A0A6P1TQS0</accession>
<comment type="subcellular location">
    <subcellularLocation>
        <location evidence="1">Cell membrane</location>
        <topology evidence="1">Single-pass membrane protein</topology>
    </subcellularLocation>
</comment>
<evidence type="ECO:0000313" key="9">
    <source>
        <dbReference type="EMBL" id="QHQ62562.1"/>
    </source>
</evidence>
<evidence type="ECO:0000256" key="4">
    <source>
        <dbReference type="ARBA" id="ARBA00022989"/>
    </source>
</evidence>
<dbReference type="Proteomes" id="UP000464314">
    <property type="component" value="Chromosome"/>
</dbReference>
<keyword evidence="3 7" id="KW-0812">Transmembrane</keyword>
<dbReference type="EMBL" id="CP048000">
    <property type="protein sequence ID" value="QHQ62562.1"/>
    <property type="molecule type" value="Genomic_DNA"/>
</dbReference>
<keyword evidence="10" id="KW-1185">Reference proteome</keyword>
<feature type="transmembrane region" description="Helical" evidence="7">
    <location>
        <begin position="49"/>
        <end position="71"/>
    </location>
</feature>
<dbReference type="PROSITE" id="PS51849">
    <property type="entry name" value="RSGI_N"/>
    <property type="match status" value="1"/>
</dbReference>
<evidence type="ECO:0000256" key="2">
    <source>
        <dbReference type="ARBA" id="ARBA00022475"/>
    </source>
</evidence>
<dbReference type="Pfam" id="PF23750">
    <property type="entry name" value="RsgI_M"/>
    <property type="match status" value="1"/>
</dbReference>